<protein>
    <submittedName>
        <fullName evidence="1">Uncharacterized protein</fullName>
    </submittedName>
</protein>
<evidence type="ECO:0000313" key="2">
    <source>
        <dbReference type="Proteomes" id="UP000263336"/>
    </source>
</evidence>
<accession>A0A3D0ZNJ3</accession>
<reference evidence="1 2" key="1">
    <citation type="journal article" date="2018" name="Nat. Biotechnol.">
        <title>A standardized bacterial taxonomy based on genome phylogeny substantially revises the tree of life.</title>
        <authorList>
            <person name="Parks D.H."/>
            <person name="Chuvochina M."/>
            <person name="Waite D.W."/>
            <person name="Rinke C."/>
            <person name="Skarshewski A."/>
            <person name="Chaumeil P.A."/>
            <person name="Hugenholtz P."/>
        </authorList>
    </citation>
    <scope>NUCLEOTIDE SEQUENCE [LARGE SCALE GENOMIC DNA]</scope>
    <source>
        <strain evidence="1">UBA11701</strain>
    </source>
</reference>
<sequence length="119" mass="13365">RLSDDDPLLGSIPEATGRNLGILLNWMVSNGRNVGILTRILTHSKDDLDYITTGLYRQFGLVMQFEHNEYSWVKVFQNGEIYADRVEVTLPKSILALVGRREPGQGEAEWTQETSSAPS</sequence>
<dbReference type="AlphaFoldDB" id="A0A3D0ZNJ3"/>
<name>A0A3D0ZNJ3_UNCKA</name>
<comment type="caution">
    <text evidence="1">The sequence shown here is derived from an EMBL/GenBank/DDBJ whole genome shotgun (WGS) entry which is preliminary data.</text>
</comment>
<proteinExistence type="predicted"/>
<dbReference type="EMBL" id="DOZN01000002">
    <property type="protein sequence ID" value="HCC41877.1"/>
    <property type="molecule type" value="Genomic_DNA"/>
</dbReference>
<organism evidence="1 2">
    <name type="scientific">candidate division WWE3 bacterium</name>
    <dbReference type="NCBI Taxonomy" id="2053526"/>
    <lineage>
        <taxon>Bacteria</taxon>
        <taxon>Katanobacteria</taxon>
    </lineage>
</organism>
<gene>
    <name evidence="1" type="ORF">DEP93_00185</name>
</gene>
<dbReference type="Proteomes" id="UP000263336">
    <property type="component" value="Unassembled WGS sequence"/>
</dbReference>
<evidence type="ECO:0000313" key="1">
    <source>
        <dbReference type="EMBL" id="HCC41877.1"/>
    </source>
</evidence>
<feature type="non-terminal residue" evidence="1">
    <location>
        <position position="1"/>
    </location>
</feature>